<feature type="compositionally biased region" description="Low complexity" evidence="1">
    <location>
        <begin position="180"/>
        <end position="206"/>
    </location>
</feature>
<accession>A0A7S4DV66</accession>
<organism evidence="3">
    <name type="scientific">Lotharella globosa</name>
    <dbReference type="NCBI Taxonomy" id="91324"/>
    <lineage>
        <taxon>Eukaryota</taxon>
        <taxon>Sar</taxon>
        <taxon>Rhizaria</taxon>
        <taxon>Cercozoa</taxon>
        <taxon>Chlorarachniophyceae</taxon>
        <taxon>Lotharella</taxon>
    </lineage>
</organism>
<dbReference type="Gene3D" id="2.170.150.20">
    <property type="entry name" value="Peptide methionine sulfoxide reductase"/>
    <property type="match status" value="1"/>
</dbReference>
<dbReference type="AlphaFoldDB" id="A0A7S4DV66"/>
<feature type="region of interest" description="Disordered" evidence="1">
    <location>
        <begin position="176"/>
        <end position="282"/>
    </location>
</feature>
<feature type="compositionally biased region" description="Low complexity" evidence="1">
    <location>
        <begin position="16"/>
        <end position="30"/>
    </location>
</feature>
<gene>
    <name evidence="3" type="ORF">LGLO00237_LOCUS23943</name>
</gene>
<feature type="compositionally biased region" description="Acidic residues" evidence="1">
    <location>
        <begin position="415"/>
        <end position="438"/>
    </location>
</feature>
<feature type="region of interest" description="Disordered" evidence="1">
    <location>
        <begin position="395"/>
        <end position="473"/>
    </location>
</feature>
<feature type="region of interest" description="Disordered" evidence="1">
    <location>
        <begin position="1"/>
        <end position="59"/>
    </location>
</feature>
<feature type="compositionally biased region" description="Polar residues" evidence="1">
    <location>
        <begin position="439"/>
        <end position="450"/>
    </location>
</feature>
<name>A0A7S4DV66_9EUKA</name>
<feature type="domain" description="CULT" evidence="2">
    <location>
        <begin position="64"/>
        <end position="211"/>
    </location>
</feature>
<evidence type="ECO:0000313" key="3">
    <source>
        <dbReference type="EMBL" id="CAE0672293.1"/>
    </source>
</evidence>
<dbReference type="InterPro" id="IPR034750">
    <property type="entry name" value="CULT"/>
</dbReference>
<reference evidence="3" key="1">
    <citation type="submission" date="2021-01" db="EMBL/GenBank/DDBJ databases">
        <authorList>
            <person name="Corre E."/>
            <person name="Pelletier E."/>
            <person name="Niang G."/>
            <person name="Scheremetjew M."/>
            <person name="Finn R."/>
            <person name="Kale V."/>
            <person name="Holt S."/>
            <person name="Cochrane G."/>
            <person name="Meng A."/>
            <person name="Brown T."/>
            <person name="Cohen L."/>
        </authorList>
    </citation>
    <scope>NUCLEOTIDE SEQUENCE</scope>
    <source>
        <strain evidence="3">CCCM811</strain>
    </source>
</reference>
<dbReference type="FunFam" id="2.170.150.20:FF:000007">
    <property type="entry name" value="Protein cereblon"/>
    <property type="match status" value="1"/>
</dbReference>
<feature type="compositionally biased region" description="Polar residues" evidence="1">
    <location>
        <begin position="49"/>
        <end position="59"/>
    </location>
</feature>
<dbReference type="PROSITE" id="PS51788">
    <property type="entry name" value="CULT"/>
    <property type="match status" value="1"/>
</dbReference>
<evidence type="ECO:0000256" key="1">
    <source>
        <dbReference type="SAM" id="MobiDB-lite"/>
    </source>
</evidence>
<feature type="compositionally biased region" description="Basic and acidic residues" evidence="1">
    <location>
        <begin position="395"/>
        <end position="408"/>
    </location>
</feature>
<proteinExistence type="predicted"/>
<sequence>MHDDESYAAENAVGIGSAAAEGMEMSGAAEDPTEETKSNPPTDGKGESTEANANARSTGAETKGKWLACEVCSFPIVSPRNFITERVGTWGKAVYAYELDVLGVEAWCYSATNPTANRFDVIRTNPSVASSAVRISHRPTTEHTWFPGFAWQMASCAACDSHLGWGFSPAATPDAKRTRANAASTTTTTTTNNATTASTAGTTTAAVPSSSQPVEDKNNSATPIEEEEEEEEGKGRNNEAKASNTRIGLSENDQDEDNGGEAEEDDEEEEEDEWGGLEDSSSCSGDLAFLGLIVTRMSPKEFTASEVADMDSERRAIHQRSCSFRRKMDQLRSMLNRLPTSIARMFYPIYHAMSHTPSLRLEINSVLVSVFEALNRHTRELRAAETEMAEETKLLAEEKDQKGGESDAKQCVSEGMDDNDDDDGSPDDEVVEIEEEEANNQNTDMPSDSIASVEEAEVAVGETETDVAVRERS</sequence>
<dbReference type="EMBL" id="HBIV01033559">
    <property type="protein sequence ID" value="CAE0672293.1"/>
    <property type="molecule type" value="Transcribed_RNA"/>
</dbReference>
<evidence type="ECO:0000259" key="2">
    <source>
        <dbReference type="PROSITE" id="PS51788"/>
    </source>
</evidence>
<protein>
    <recommendedName>
        <fullName evidence="2">CULT domain-containing protein</fullName>
    </recommendedName>
</protein>
<dbReference type="CDD" id="cd15777">
    <property type="entry name" value="CRBN_C_like"/>
    <property type="match status" value="1"/>
</dbReference>
<feature type="compositionally biased region" description="Acidic residues" evidence="1">
    <location>
        <begin position="252"/>
        <end position="276"/>
    </location>
</feature>